<keyword evidence="5" id="KW-0067">ATP-binding</keyword>
<dbReference type="InterPro" id="IPR041609">
    <property type="entry name" value="PurL_linker"/>
</dbReference>
<evidence type="ECO:0000259" key="8">
    <source>
        <dbReference type="Pfam" id="PF02769"/>
    </source>
</evidence>
<dbReference type="STRING" id="626937.HMPREF3293_01762"/>
<evidence type="ECO:0000256" key="5">
    <source>
        <dbReference type="ARBA" id="ARBA00022840"/>
    </source>
</evidence>
<feature type="domain" description="PurM-like C-terminal" evidence="8">
    <location>
        <begin position="542"/>
        <end position="693"/>
    </location>
</feature>
<keyword evidence="6" id="KW-0460">Magnesium</keyword>
<dbReference type="GO" id="GO:0005524">
    <property type="term" value="F:ATP binding"/>
    <property type="evidence" value="ECO:0007669"/>
    <property type="project" value="UniProtKB-KW"/>
</dbReference>
<dbReference type="InterPro" id="IPR036921">
    <property type="entry name" value="PurM-like_N_sf"/>
</dbReference>
<dbReference type="GO" id="GO:0006164">
    <property type="term" value="P:purine nucleotide biosynthetic process"/>
    <property type="evidence" value="ECO:0007669"/>
    <property type="project" value="UniProtKB-KW"/>
</dbReference>
<dbReference type="CDD" id="cd02203">
    <property type="entry name" value="PurL_repeat1"/>
    <property type="match status" value="1"/>
</dbReference>
<proteinExistence type="predicted"/>
<dbReference type="GO" id="GO:0004642">
    <property type="term" value="F:phosphoribosylformylglycinamidine synthase activity"/>
    <property type="evidence" value="ECO:0007669"/>
    <property type="project" value="TreeGrafter"/>
</dbReference>
<dbReference type="Pfam" id="PF13507">
    <property type="entry name" value="GATase_5"/>
    <property type="match status" value="1"/>
</dbReference>
<evidence type="ECO:0000256" key="3">
    <source>
        <dbReference type="ARBA" id="ARBA00022741"/>
    </source>
</evidence>
<feature type="compositionally biased region" description="Basic and acidic residues" evidence="7">
    <location>
        <begin position="69"/>
        <end position="86"/>
    </location>
</feature>
<dbReference type="CDD" id="cd01740">
    <property type="entry name" value="GATase1_FGAR_AT"/>
    <property type="match status" value="1"/>
</dbReference>
<gene>
    <name evidence="10" type="ORF">HMPREF3293_01762</name>
</gene>
<evidence type="ECO:0000313" key="10">
    <source>
        <dbReference type="EMBL" id="KXK65548.1"/>
    </source>
</evidence>
<protein>
    <submittedName>
        <fullName evidence="10">Phosphoribosylformylglycinamidine synthase</fullName>
    </submittedName>
</protein>
<dbReference type="SUPFAM" id="SSF56042">
    <property type="entry name" value="PurM C-terminal domain-like"/>
    <property type="match status" value="2"/>
</dbReference>
<dbReference type="SUPFAM" id="SSF52317">
    <property type="entry name" value="Class I glutamine amidotransferase-like"/>
    <property type="match status" value="1"/>
</dbReference>
<keyword evidence="4" id="KW-0658">Purine biosynthesis</keyword>
<dbReference type="GO" id="GO:0005737">
    <property type="term" value="C:cytoplasm"/>
    <property type="evidence" value="ECO:0007669"/>
    <property type="project" value="TreeGrafter"/>
</dbReference>
<dbReference type="Gene3D" id="3.30.1330.10">
    <property type="entry name" value="PurM-like, N-terminal domain"/>
    <property type="match status" value="1"/>
</dbReference>
<dbReference type="SUPFAM" id="SSF55326">
    <property type="entry name" value="PurM N-terminal domain-like"/>
    <property type="match status" value="2"/>
</dbReference>
<sequence>MGFVAGISYDIIKNGNDKMKGACHACKSGCAGELGSWSGGCAGGPSRAPCGRSAASFIGNETYPGARKARLESKDMESRRKGAAKDSRRRNRSKANCAATEGALQGMSVRRLFVEKKKGFDVEAQEKLADFTQNLGVPVKEVRILNRYDVEGMDDESFAAAVRGVFSEPAVDTVYMDELPDTKGYTVFAAEYLPGQYDQRADSAAQCVQLQAHGERPDVRTAKVYLLKGVTKAQAGTIKKYVINPVDSREASMEPYDTLKMELDIPTGVETVKGFIKMTKAQIAGYVTENGYAMTAEDMLCAQDYFKSEKRDPTVTELKVLDTYWSDHCRHTTFLTKLDEVEFGSGPLSKAAQRVYEDYLDTRRKLGSKKDVCLMDLATIYVKEAKRAGKLSHMDESEEINACSIRHKIQTYDGERDYLIMFKNETHNHPTEIEPFGGAATCLGGAIRDPLSGRSYVYQAMRVTGSADPRESLADTMEYKLPQRKITREAAHGYSSYGNQIGLATGLVEEVYHEGYKAKRLEIGAVIAAAPAEQVKRKEPSEGDLVILIGGRTGRDGCGGATGSSKAHDEKSIEKCGAEVQKGNPLTERKLQRLFRNKKFSKLVKRCNDFGAGGVCVAIGELADGLDINLDAVPKKYEGLDGTELAISESQERMAVVIRPQDLDKVLKLAEDENLEATLVARVTDEGRMRLMWNGKTIVDITREFLNSNGATQHAKAKVADADTENLFAEKTEDTVEKTLLFLLSDLNICSQKGLVEMFDGSIGAGSVTMPLGGRYQMTPVQAMCAKIPVQDTDSKSATLMSYGMDPYLMEKSPFLGAVYAILLSEAKLTAGGGAVGDSWLTLQEYFERMTNDPARWGKPLAALLGAYYAQKELGVAAIGGKDSMSGTFKDIDVPPTLCAFCVAPVLAANVITPEFKQAGNKLYLLDIVRDQDGMPDFEDVKQKYDKLHKMIQDKAVVSAYAVERGGMLAGAAKCAFGNGLGVKLFPQDISELTRKMYGAVLVEAADIADPDFTLVGEIREEPFIEAMGESVPLARALEAYTSTLEPVFPTKTADGGRVDTPIYQKKDIFVSKYKTAIPRVVIPVFPGTNCEYDTAKAFEKAGAVASVVVMRNLSPLAIEESIKLLASEIANAQMIMLPGGFSGGDEPDGSGKFIATTFRSGRVKDATHDLLKNRGGLMLGICNGFQALIKLGLVPYGEIREMRDDSPTLTYNNIGRHVSCIVRTRITSANSPWLLLSEPGEIQSVAVSHGEGRFVATEKELKQLFKSGQVATQYVDFDGNPTMDVEFNPNGSMAAVEGIMSPDGRVLGKMGHSERAGLNIAKNIPGDYDQKIFESGVKYFR</sequence>
<dbReference type="InterPro" id="IPR010141">
    <property type="entry name" value="FGAM_synthase"/>
</dbReference>
<comment type="caution">
    <text evidence="10">The sequence shown here is derived from an EMBL/GenBank/DDBJ whole genome shotgun (WGS) entry which is preliminary data.</text>
</comment>
<evidence type="ECO:0000256" key="4">
    <source>
        <dbReference type="ARBA" id="ARBA00022755"/>
    </source>
</evidence>
<keyword evidence="11" id="KW-1185">Reference proteome</keyword>
<evidence type="ECO:0000313" key="11">
    <source>
        <dbReference type="Proteomes" id="UP000070366"/>
    </source>
</evidence>
<dbReference type="Gene3D" id="3.40.50.880">
    <property type="match status" value="1"/>
</dbReference>
<dbReference type="GO" id="GO:0046872">
    <property type="term" value="F:metal ion binding"/>
    <property type="evidence" value="ECO:0007669"/>
    <property type="project" value="UniProtKB-KW"/>
</dbReference>
<feature type="region of interest" description="Disordered" evidence="7">
    <location>
        <begin position="68"/>
        <end position="96"/>
    </location>
</feature>
<keyword evidence="3" id="KW-0547">Nucleotide-binding</keyword>
<reference evidence="10 11" key="1">
    <citation type="submission" date="2016-02" db="EMBL/GenBank/DDBJ databases">
        <authorList>
            <person name="Wen L."/>
            <person name="He K."/>
            <person name="Yang H."/>
        </authorList>
    </citation>
    <scope>NUCLEOTIDE SEQUENCE [LARGE SCALE GENOMIC DNA]</scope>
    <source>
        <strain evidence="10 11">DSM 22607</strain>
    </source>
</reference>
<dbReference type="EMBL" id="LSZW01000061">
    <property type="protein sequence ID" value="KXK65548.1"/>
    <property type="molecule type" value="Genomic_DNA"/>
</dbReference>
<evidence type="ECO:0000256" key="7">
    <source>
        <dbReference type="SAM" id="MobiDB-lite"/>
    </source>
</evidence>
<keyword evidence="2" id="KW-0479">Metal-binding</keyword>
<evidence type="ECO:0000256" key="2">
    <source>
        <dbReference type="ARBA" id="ARBA00022723"/>
    </source>
</evidence>
<dbReference type="InterPro" id="IPR029062">
    <property type="entry name" value="Class_I_gatase-like"/>
</dbReference>
<dbReference type="Pfam" id="PF18072">
    <property type="entry name" value="FGAR-AT_linker"/>
    <property type="match status" value="1"/>
</dbReference>
<dbReference type="InterPro" id="IPR010918">
    <property type="entry name" value="PurM-like_C_dom"/>
</dbReference>
<keyword evidence="1" id="KW-0436">Ligase</keyword>
<dbReference type="PANTHER" id="PTHR10099:SF1">
    <property type="entry name" value="PHOSPHORIBOSYLFORMYLGLYCINAMIDINE SYNTHASE"/>
    <property type="match status" value="1"/>
</dbReference>
<dbReference type="PROSITE" id="PS51273">
    <property type="entry name" value="GATASE_TYPE_1"/>
    <property type="match status" value="1"/>
</dbReference>
<evidence type="ECO:0000259" key="9">
    <source>
        <dbReference type="Pfam" id="PF18072"/>
    </source>
</evidence>
<dbReference type="PATRIC" id="fig|626937.4.peg.1740"/>
<dbReference type="InterPro" id="IPR036676">
    <property type="entry name" value="PurM-like_C_sf"/>
</dbReference>
<evidence type="ECO:0000256" key="1">
    <source>
        <dbReference type="ARBA" id="ARBA00022598"/>
    </source>
</evidence>
<dbReference type="FunFam" id="3.30.1330.10:FF:000013">
    <property type="entry name" value="Phosphoribosylformylglycinamidine synthase"/>
    <property type="match status" value="1"/>
</dbReference>
<accession>A0A136Q4D6</accession>
<dbReference type="Proteomes" id="UP000070366">
    <property type="component" value="Unassembled WGS sequence"/>
</dbReference>
<dbReference type="PANTHER" id="PTHR10099">
    <property type="entry name" value="PHOSPHORIBOSYLFORMYLGLYCINAMIDINE SYNTHASE"/>
    <property type="match status" value="1"/>
</dbReference>
<dbReference type="SMART" id="SM01211">
    <property type="entry name" value="GATase_5"/>
    <property type="match status" value="1"/>
</dbReference>
<organism evidence="10 11">
    <name type="scientific">Christensenella minuta</name>
    <dbReference type="NCBI Taxonomy" id="626937"/>
    <lineage>
        <taxon>Bacteria</taxon>
        <taxon>Bacillati</taxon>
        <taxon>Bacillota</taxon>
        <taxon>Clostridia</taxon>
        <taxon>Christensenellales</taxon>
        <taxon>Christensenellaceae</taxon>
        <taxon>Christensenella</taxon>
    </lineage>
</organism>
<name>A0A136Q4D6_9FIRM</name>
<dbReference type="CDD" id="cd02204">
    <property type="entry name" value="PurL_repeat2"/>
    <property type="match status" value="1"/>
</dbReference>
<feature type="domain" description="Phosphoribosylformylglycinamidine synthase linker" evidence="9">
    <location>
        <begin position="288"/>
        <end position="331"/>
    </location>
</feature>
<dbReference type="Pfam" id="PF02769">
    <property type="entry name" value="AIRS_C"/>
    <property type="match status" value="1"/>
</dbReference>
<dbReference type="NCBIfam" id="TIGR01857">
    <property type="entry name" value="FGAM-synthase"/>
    <property type="match status" value="1"/>
</dbReference>
<dbReference type="Gene3D" id="3.90.650.10">
    <property type="entry name" value="PurM-like C-terminal domain"/>
    <property type="match status" value="1"/>
</dbReference>
<evidence type="ECO:0000256" key="6">
    <source>
        <dbReference type="ARBA" id="ARBA00022842"/>
    </source>
</evidence>